<accession>A0AAV9EFQ8</accession>
<proteinExistence type="predicted"/>
<reference evidence="1" key="1">
    <citation type="journal article" date="2023" name="Nat. Commun.">
        <title>Diploid and tetraploid genomes of Acorus and the evolution of monocots.</title>
        <authorList>
            <person name="Ma L."/>
            <person name="Liu K.W."/>
            <person name="Li Z."/>
            <person name="Hsiao Y.Y."/>
            <person name="Qi Y."/>
            <person name="Fu T."/>
            <person name="Tang G.D."/>
            <person name="Zhang D."/>
            <person name="Sun W.H."/>
            <person name="Liu D.K."/>
            <person name="Li Y."/>
            <person name="Chen G.Z."/>
            <person name="Liu X.D."/>
            <person name="Liao X.Y."/>
            <person name="Jiang Y.T."/>
            <person name="Yu X."/>
            <person name="Hao Y."/>
            <person name="Huang J."/>
            <person name="Zhao X.W."/>
            <person name="Ke S."/>
            <person name="Chen Y.Y."/>
            <person name="Wu W.L."/>
            <person name="Hsu J.L."/>
            <person name="Lin Y.F."/>
            <person name="Huang M.D."/>
            <person name="Li C.Y."/>
            <person name="Huang L."/>
            <person name="Wang Z.W."/>
            <person name="Zhao X."/>
            <person name="Zhong W.Y."/>
            <person name="Peng D.H."/>
            <person name="Ahmad S."/>
            <person name="Lan S."/>
            <person name="Zhang J.S."/>
            <person name="Tsai W.C."/>
            <person name="Van de Peer Y."/>
            <person name="Liu Z.J."/>
        </authorList>
    </citation>
    <scope>NUCLEOTIDE SEQUENCE</scope>
    <source>
        <strain evidence="1">CP</strain>
    </source>
</reference>
<gene>
    <name evidence="1" type="ORF">QJS10_CPA07g00876</name>
</gene>
<dbReference type="Proteomes" id="UP001180020">
    <property type="component" value="Unassembled WGS sequence"/>
</dbReference>
<dbReference type="EMBL" id="JAUJYO010000007">
    <property type="protein sequence ID" value="KAK1312340.1"/>
    <property type="molecule type" value="Genomic_DNA"/>
</dbReference>
<name>A0AAV9EFQ8_ACOCL</name>
<comment type="caution">
    <text evidence="1">The sequence shown here is derived from an EMBL/GenBank/DDBJ whole genome shotgun (WGS) entry which is preliminary data.</text>
</comment>
<evidence type="ECO:0000313" key="2">
    <source>
        <dbReference type="Proteomes" id="UP001180020"/>
    </source>
</evidence>
<sequence>MRLHRLITSSSSATAAFSFSCPTRSYATTYGGRIVGATSESREISVEVLHPPPDLPHDPGRGGHALPRRDLVCRVSNILRSSSSSDPLLDLSDYLQTLALTLTPAEASEVLKCDSYLPGRLNLVKLGLKPLNLVDPRSIS</sequence>
<dbReference type="AlphaFoldDB" id="A0AAV9EFQ8"/>
<protein>
    <submittedName>
        <fullName evidence="1">Uncharacterized protein</fullName>
    </submittedName>
</protein>
<dbReference type="PROSITE" id="PS51257">
    <property type="entry name" value="PROKAR_LIPOPROTEIN"/>
    <property type="match status" value="1"/>
</dbReference>
<reference evidence="1" key="2">
    <citation type="submission" date="2023-06" db="EMBL/GenBank/DDBJ databases">
        <authorList>
            <person name="Ma L."/>
            <person name="Liu K.-W."/>
            <person name="Li Z."/>
            <person name="Hsiao Y.-Y."/>
            <person name="Qi Y."/>
            <person name="Fu T."/>
            <person name="Tang G."/>
            <person name="Zhang D."/>
            <person name="Sun W.-H."/>
            <person name="Liu D.-K."/>
            <person name="Li Y."/>
            <person name="Chen G.-Z."/>
            <person name="Liu X.-D."/>
            <person name="Liao X.-Y."/>
            <person name="Jiang Y.-T."/>
            <person name="Yu X."/>
            <person name="Hao Y."/>
            <person name="Huang J."/>
            <person name="Zhao X.-W."/>
            <person name="Ke S."/>
            <person name="Chen Y.-Y."/>
            <person name="Wu W.-L."/>
            <person name="Hsu J.-L."/>
            <person name="Lin Y.-F."/>
            <person name="Huang M.-D."/>
            <person name="Li C.-Y."/>
            <person name="Huang L."/>
            <person name="Wang Z.-W."/>
            <person name="Zhao X."/>
            <person name="Zhong W.-Y."/>
            <person name="Peng D.-H."/>
            <person name="Ahmad S."/>
            <person name="Lan S."/>
            <person name="Zhang J.-S."/>
            <person name="Tsai W.-C."/>
            <person name="Van De Peer Y."/>
            <person name="Liu Z.-J."/>
        </authorList>
    </citation>
    <scope>NUCLEOTIDE SEQUENCE</scope>
    <source>
        <strain evidence="1">CP</strain>
        <tissue evidence="1">Leaves</tissue>
    </source>
</reference>
<evidence type="ECO:0000313" key="1">
    <source>
        <dbReference type="EMBL" id="KAK1312340.1"/>
    </source>
</evidence>
<keyword evidence="2" id="KW-1185">Reference proteome</keyword>
<organism evidence="1 2">
    <name type="scientific">Acorus calamus</name>
    <name type="common">Sweet flag</name>
    <dbReference type="NCBI Taxonomy" id="4465"/>
    <lineage>
        <taxon>Eukaryota</taxon>
        <taxon>Viridiplantae</taxon>
        <taxon>Streptophyta</taxon>
        <taxon>Embryophyta</taxon>
        <taxon>Tracheophyta</taxon>
        <taxon>Spermatophyta</taxon>
        <taxon>Magnoliopsida</taxon>
        <taxon>Liliopsida</taxon>
        <taxon>Acoraceae</taxon>
        <taxon>Acorus</taxon>
    </lineage>
</organism>